<dbReference type="EMBL" id="JXLN01010012">
    <property type="protein sequence ID" value="KPM04897.1"/>
    <property type="molecule type" value="Genomic_DNA"/>
</dbReference>
<dbReference type="OrthoDB" id="3176171at2759"/>
<dbReference type="VEuPathDB" id="VectorBase:SSCA002832"/>
<reference evidence="1 2" key="1">
    <citation type="journal article" date="2015" name="Parasit. Vectors">
        <title>Draft genome of the scabies mite.</title>
        <authorList>
            <person name="Rider S.D.Jr."/>
            <person name="Morgan M.S."/>
            <person name="Arlian L.G."/>
        </authorList>
    </citation>
    <scope>NUCLEOTIDE SEQUENCE [LARGE SCALE GENOMIC DNA]</scope>
    <source>
        <strain evidence="1">Arlian Lab</strain>
    </source>
</reference>
<comment type="caution">
    <text evidence="1">The sequence shown here is derived from an EMBL/GenBank/DDBJ whole genome shotgun (WGS) entry which is preliminary data.</text>
</comment>
<accession>A0A132A1Q6</accession>
<protein>
    <submittedName>
        <fullName evidence="1">Uncharacterized protein</fullName>
    </submittedName>
</protein>
<dbReference type="AlphaFoldDB" id="A0A132A1Q6"/>
<gene>
    <name evidence="1" type="ORF">QR98_0033520</name>
</gene>
<proteinExistence type="predicted"/>
<dbReference type="Proteomes" id="UP000616769">
    <property type="component" value="Unassembled WGS sequence"/>
</dbReference>
<name>A0A132A1Q6_SARSC</name>
<organism evidence="1 2">
    <name type="scientific">Sarcoptes scabiei</name>
    <name type="common">Itch mite</name>
    <name type="synonym">Acarus scabiei</name>
    <dbReference type="NCBI Taxonomy" id="52283"/>
    <lineage>
        <taxon>Eukaryota</taxon>
        <taxon>Metazoa</taxon>
        <taxon>Ecdysozoa</taxon>
        <taxon>Arthropoda</taxon>
        <taxon>Chelicerata</taxon>
        <taxon>Arachnida</taxon>
        <taxon>Acari</taxon>
        <taxon>Acariformes</taxon>
        <taxon>Sarcoptiformes</taxon>
        <taxon>Astigmata</taxon>
        <taxon>Psoroptidia</taxon>
        <taxon>Sarcoptoidea</taxon>
        <taxon>Sarcoptidae</taxon>
        <taxon>Sarcoptinae</taxon>
        <taxon>Sarcoptes</taxon>
    </lineage>
</organism>
<evidence type="ECO:0000313" key="2">
    <source>
        <dbReference type="Proteomes" id="UP000616769"/>
    </source>
</evidence>
<sequence length="65" mass="7271">MSNLQLSKFLKSIHLFDYNTPPGSPSVNRRSQNRDTSSSALITSINENDVFSRLANTASNQIETR</sequence>
<evidence type="ECO:0000313" key="1">
    <source>
        <dbReference type="EMBL" id="KPM04897.1"/>
    </source>
</evidence>